<organism evidence="1 2">
    <name type="scientific">Colletotrichum scovillei</name>
    <dbReference type="NCBI Taxonomy" id="1209932"/>
    <lineage>
        <taxon>Eukaryota</taxon>
        <taxon>Fungi</taxon>
        <taxon>Dikarya</taxon>
        <taxon>Ascomycota</taxon>
        <taxon>Pezizomycotina</taxon>
        <taxon>Sordariomycetes</taxon>
        <taxon>Hypocreomycetidae</taxon>
        <taxon>Glomerellales</taxon>
        <taxon>Glomerellaceae</taxon>
        <taxon>Colletotrichum</taxon>
        <taxon>Colletotrichum acutatum species complex</taxon>
    </lineage>
</organism>
<comment type="caution">
    <text evidence="1">The sequence shown here is derived from an EMBL/GenBank/DDBJ whole genome shotgun (WGS) entry which is preliminary data.</text>
</comment>
<accession>A0A9P7QVF7</accession>
<dbReference type="Proteomes" id="UP000699042">
    <property type="component" value="Unassembled WGS sequence"/>
</dbReference>
<proteinExistence type="predicted"/>
<evidence type="ECO:0000313" key="1">
    <source>
        <dbReference type="EMBL" id="KAG7043877.1"/>
    </source>
</evidence>
<dbReference type="EMBL" id="JAESDN010000011">
    <property type="protein sequence ID" value="KAG7043877.1"/>
    <property type="molecule type" value="Genomic_DNA"/>
</dbReference>
<dbReference type="AlphaFoldDB" id="A0A9P7QVF7"/>
<name>A0A9P7QVF7_9PEZI</name>
<gene>
    <name evidence="1" type="ORF">JMJ77_011699</name>
</gene>
<keyword evidence="2" id="KW-1185">Reference proteome</keyword>
<evidence type="ECO:0000313" key="2">
    <source>
        <dbReference type="Proteomes" id="UP000699042"/>
    </source>
</evidence>
<protein>
    <submittedName>
        <fullName evidence="1">Uncharacterized protein</fullName>
    </submittedName>
</protein>
<reference evidence="1" key="1">
    <citation type="submission" date="2021-05" db="EMBL/GenBank/DDBJ databases">
        <title>Comparative genomics of three Colletotrichum scovillei strains and genetic complementation revealed genes involved fungal growth and virulence on chili pepper.</title>
        <authorList>
            <person name="Hsieh D.-K."/>
            <person name="Chuang S.-C."/>
            <person name="Chen C.-Y."/>
            <person name="Chao Y.-T."/>
            <person name="Lu M.-Y.J."/>
            <person name="Lee M.-H."/>
            <person name="Shih M.-C."/>
        </authorList>
    </citation>
    <scope>NUCLEOTIDE SEQUENCE</scope>
    <source>
        <strain evidence="1">Coll-153</strain>
    </source>
</reference>
<sequence length="49" mass="5428">MALSCSLALVPTSRYYLDLRTLAGKEGIGTGVMSLTCMRRLLPGRLRWV</sequence>